<evidence type="ECO:0000313" key="8">
    <source>
        <dbReference type="EMBL" id="GMH99987.1"/>
    </source>
</evidence>
<proteinExistence type="predicted"/>
<feature type="domain" description="EXPERA" evidence="7">
    <location>
        <begin position="139"/>
        <end position="260"/>
    </location>
</feature>
<dbReference type="AlphaFoldDB" id="A0A9W7C0J0"/>
<feature type="compositionally biased region" description="Basic residues" evidence="5">
    <location>
        <begin position="1"/>
        <end position="16"/>
    </location>
</feature>
<feature type="transmembrane region" description="Helical" evidence="6">
    <location>
        <begin position="118"/>
        <end position="135"/>
    </location>
</feature>
<reference evidence="9" key="1">
    <citation type="journal article" date="2023" name="Commun. Biol.">
        <title>Genome analysis of Parmales, the sister group of diatoms, reveals the evolutionary specialization of diatoms from phago-mixotrophs to photoautotrophs.</title>
        <authorList>
            <person name="Ban H."/>
            <person name="Sato S."/>
            <person name="Yoshikawa S."/>
            <person name="Yamada K."/>
            <person name="Nakamura Y."/>
            <person name="Ichinomiya M."/>
            <person name="Sato N."/>
            <person name="Blanc-Mathieu R."/>
            <person name="Endo H."/>
            <person name="Kuwata A."/>
            <person name="Ogata H."/>
        </authorList>
    </citation>
    <scope>NUCLEOTIDE SEQUENCE [LARGE SCALE GENOMIC DNA]</scope>
    <source>
        <strain evidence="9">NIES 3699</strain>
    </source>
</reference>
<evidence type="ECO:0000256" key="3">
    <source>
        <dbReference type="ARBA" id="ARBA00022989"/>
    </source>
</evidence>
<feature type="transmembrane region" description="Helical" evidence="6">
    <location>
        <begin position="237"/>
        <end position="263"/>
    </location>
</feature>
<accession>A0A9W7C0J0</accession>
<gene>
    <name evidence="8" type="ORF">TrVE_jg4708</name>
</gene>
<evidence type="ECO:0000256" key="1">
    <source>
        <dbReference type="ARBA" id="ARBA00004141"/>
    </source>
</evidence>
<evidence type="ECO:0000259" key="7">
    <source>
        <dbReference type="Pfam" id="PF05241"/>
    </source>
</evidence>
<keyword evidence="4 6" id="KW-0472">Membrane</keyword>
<name>A0A9W7C0J0_9STRA</name>
<sequence length="276" mass="30989">MPVSRRSSRSRSHSRSRPLLPPKPSPPAQSQSPIDIIYVYWPLLFMLLTIISVILLPLKEEKGIILQPSDDDSVGAFLRSPVLSLCIALCGGGLWWMNGKDVIGNTERMAMIWHLTNATWWSFGCDSLSGLFHLTPRMRKLYLILDSKHGVNFSDQARRAAWNPERATLDSVYWAETTVHVPLSWLAFYMYGTRHPSRYLVEAFLGGVQFVGCFGYYGPEVLAYLHGFETSWPANRVIWWLGVGCVPLVWCALPIALTVRAVLKGGGGGRGKRKKL</sequence>
<dbReference type="InterPro" id="IPR033118">
    <property type="entry name" value="EXPERA"/>
</dbReference>
<protein>
    <recommendedName>
        <fullName evidence="7">EXPERA domain-containing protein</fullName>
    </recommendedName>
</protein>
<dbReference type="Pfam" id="PF05241">
    <property type="entry name" value="EBP"/>
    <property type="match status" value="1"/>
</dbReference>
<keyword evidence="2 6" id="KW-0812">Transmembrane</keyword>
<evidence type="ECO:0000256" key="2">
    <source>
        <dbReference type="ARBA" id="ARBA00022692"/>
    </source>
</evidence>
<feature type="region of interest" description="Disordered" evidence="5">
    <location>
        <begin position="1"/>
        <end position="30"/>
    </location>
</feature>
<evidence type="ECO:0000256" key="6">
    <source>
        <dbReference type="SAM" id="Phobius"/>
    </source>
</evidence>
<feature type="transmembrane region" description="Helical" evidence="6">
    <location>
        <begin position="37"/>
        <end position="56"/>
    </location>
</feature>
<dbReference type="Proteomes" id="UP001165160">
    <property type="component" value="Unassembled WGS sequence"/>
</dbReference>
<comment type="subcellular location">
    <subcellularLocation>
        <location evidence="1">Membrane</location>
        <topology evidence="1">Multi-pass membrane protein</topology>
    </subcellularLocation>
</comment>
<feature type="transmembrane region" description="Helical" evidence="6">
    <location>
        <begin position="76"/>
        <end position="97"/>
    </location>
</feature>
<dbReference type="GO" id="GO:0016020">
    <property type="term" value="C:membrane"/>
    <property type="evidence" value="ECO:0007669"/>
    <property type="project" value="UniProtKB-SubCell"/>
</dbReference>
<keyword evidence="3 6" id="KW-1133">Transmembrane helix</keyword>
<feature type="transmembrane region" description="Helical" evidence="6">
    <location>
        <begin position="199"/>
        <end position="217"/>
    </location>
</feature>
<keyword evidence="9" id="KW-1185">Reference proteome</keyword>
<evidence type="ECO:0000256" key="4">
    <source>
        <dbReference type="ARBA" id="ARBA00023136"/>
    </source>
</evidence>
<dbReference type="EMBL" id="BRXX01000241">
    <property type="protein sequence ID" value="GMH99987.1"/>
    <property type="molecule type" value="Genomic_DNA"/>
</dbReference>
<evidence type="ECO:0000313" key="9">
    <source>
        <dbReference type="Proteomes" id="UP001165160"/>
    </source>
</evidence>
<comment type="caution">
    <text evidence="8">The sequence shown here is derived from an EMBL/GenBank/DDBJ whole genome shotgun (WGS) entry which is preliminary data.</text>
</comment>
<evidence type="ECO:0000256" key="5">
    <source>
        <dbReference type="SAM" id="MobiDB-lite"/>
    </source>
</evidence>
<organism evidence="8 9">
    <name type="scientific">Triparma verrucosa</name>
    <dbReference type="NCBI Taxonomy" id="1606542"/>
    <lineage>
        <taxon>Eukaryota</taxon>
        <taxon>Sar</taxon>
        <taxon>Stramenopiles</taxon>
        <taxon>Ochrophyta</taxon>
        <taxon>Bolidophyceae</taxon>
        <taxon>Parmales</taxon>
        <taxon>Triparmaceae</taxon>
        <taxon>Triparma</taxon>
    </lineage>
</organism>